<name>A0ABS1GGJ1_9AQUI</name>
<accession>A0ABS1GGJ1</accession>
<comment type="caution">
    <text evidence="3">The sequence shown here is derived from an EMBL/GenBank/DDBJ whole genome shotgun (WGS) entry which is preliminary data.</text>
</comment>
<protein>
    <recommendedName>
        <fullName evidence="2">CRISPR type III-associated protein domain-containing protein</fullName>
    </recommendedName>
</protein>
<gene>
    <name evidence="3" type="ORF">GWK41_02725</name>
</gene>
<evidence type="ECO:0000313" key="3">
    <source>
        <dbReference type="EMBL" id="MBK3331980.1"/>
    </source>
</evidence>
<feature type="domain" description="CRISPR type III-associated protein" evidence="2">
    <location>
        <begin position="24"/>
        <end position="171"/>
    </location>
</feature>
<sequence>MCWYKLVFKQKQPIHIGKFEWGVVSETEIFIPGWTMWGALVNAYMIKNKAKDKNEIQEIQKDFETITNFFPSFDGETILEPKYKDGKFYLGDYSAEEFRYKYVKADFKTAVEPISRKAKDEHLYEFEYIIPEFYWIGLIKIENEEIKNFFEGKKPEIFIGGDTKYGYGLLKLEDSKEAKNEDLENWNLSNDGKPNNKTLKNFLEFETNIKFEGELKLIPELDFRQNTPVLTDARYFVNVGSTVDSSINISSYKIYKGKFIRNANSP</sequence>
<evidence type="ECO:0000259" key="2">
    <source>
        <dbReference type="Pfam" id="PF03787"/>
    </source>
</evidence>
<dbReference type="RefSeq" id="WP_200673375.1">
    <property type="nucleotide sequence ID" value="NZ_JAACYA010000001.1"/>
</dbReference>
<dbReference type="InterPro" id="IPR005537">
    <property type="entry name" value="RAMP_III_fam"/>
</dbReference>
<dbReference type="Pfam" id="PF03787">
    <property type="entry name" value="RAMPs"/>
    <property type="match status" value="1"/>
</dbReference>
<dbReference type="EMBL" id="JAACYA010000001">
    <property type="protein sequence ID" value="MBK3331980.1"/>
    <property type="molecule type" value="Genomic_DNA"/>
</dbReference>
<evidence type="ECO:0000256" key="1">
    <source>
        <dbReference type="ARBA" id="ARBA00023118"/>
    </source>
</evidence>
<reference evidence="3 4" key="1">
    <citation type="journal article" date="2021" name="Syst. Appl. Microbiol.">
        <title>Persephonella atlantica sp. nov.: How to adapt to physico-chemical gradients in high temperature hydrothermal habitats.</title>
        <authorList>
            <person name="Francois D.X."/>
            <person name="Godfroy A."/>
            <person name="Mathien C."/>
            <person name="Aube J."/>
            <person name="Cathalot C."/>
            <person name="Lesongeur F."/>
            <person name="L'Haridon S."/>
            <person name="Philippon X."/>
            <person name="Roussel E.G."/>
        </authorList>
    </citation>
    <scope>NUCLEOTIDE SEQUENCE [LARGE SCALE GENOMIC DNA]</scope>
    <source>
        <strain evidence="3 4">MO1340</strain>
    </source>
</reference>
<organism evidence="3 4">
    <name type="scientific">Persephonella atlantica</name>
    <dbReference type="NCBI Taxonomy" id="2699429"/>
    <lineage>
        <taxon>Bacteria</taxon>
        <taxon>Pseudomonadati</taxon>
        <taxon>Aquificota</taxon>
        <taxon>Aquificia</taxon>
        <taxon>Aquificales</taxon>
        <taxon>Hydrogenothermaceae</taxon>
        <taxon>Persephonella</taxon>
    </lineage>
</organism>
<dbReference type="CDD" id="cd09726">
    <property type="entry name" value="RAMP_I_III"/>
    <property type="match status" value="1"/>
</dbReference>
<keyword evidence="4" id="KW-1185">Reference proteome</keyword>
<proteinExistence type="predicted"/>
<evidence type="ECO:0000313" key="4">
    <source>
        <dbReference type="Proteomes" id="UP000772812"/>
    </source>
</evidence>
<dbReference type="Proteomes" id="UP000772812">
    <property type="component" value="Unassembled WGS sequence"/>
</dbReference>
<keyword evidence="1" id="KW-0051">Antiviral defense</keyword>